<proteinExistence type="predicted"/>
<evidence type="ECO:0000313" key="2">
    <source>
        <dbReference type="Proteomes" id="UP001501116"/>
    </source>
</evidence>
<sequence>MSGTWFPTVGEKVVYPTEELWATGTVAEIEPNWPQWRLKEVPGWWELHELLPEGSL</sequence>
<dbReference type="EMBL" id="BAAANN010000038">
    <property type="protein sequence ID" value="GAA1983484.1"/>
    <property type="molecule type" value="Genomic_DNA"/>
</dbReference>
<comment type="caution">
    <text evidence="1">The sequence shown here is derived from an EMBL/GenBank/DDBJ whole genome shotgun (WGS) entry which is preliminary data.</text>
</comment>
<dbReference type="RefSeq" id="WP_344429097.1">
    <property type="nucleotide sequence ID" value="NZ_BAAANN010000038.1"/>
</dbReference>
<accession>A0ABN2SAU8</accession>
<organism evidence="1 2">
    <name type="scientific">Amycolatopsis minnesotensis</name>
    <dbReference type="NCBI Taxonomy" id="337894"/>
    <lineage>
        <taxon>Bacteria</taxon>
        <taxon>Bacillati</taxon>
        <taxon>Actinomycetota</taxon>
        <taxon>Actinomycetes</taxon>
        <taxon>Pseudonocardiales</taxon>
        <taxon>Pseudonocardiaceae</taxon>
        <taxon>Amycolatopsis</taxon>
    </lineage>
</organism>
<protein>
    <submittedName>
        <fullName evidence="1">Uncharacterized protein</fullName>
    </submittedName>
</protein>
<reference evidence="1 2" key="1">
    <citation type="journal article" date="2019" name="Int. J. Syst. Evol. Microbiol.">
        <title>The Global Catalogue of Microorganisms (GCM) 10K type strain sequencing project: providing services to taxonomists for standard genome sequencing and annotation.</title>
        <authorList>
            <consortium name="The Broad Institute Genomics Platform"/>
            <consortium name="The Broad Institute Genome Sequencing Center for Infectious Disease"/>
            <person name="Wu L."/>
            <person name="Ma J."/>
        </authorList>
    </citation>
    <scope>NUCLEOTIDE SEQUENCE [LARGE SCALE GENOMIC DNA]</scope>
    <source>
        <strain evidence="1 2">JCM 14545</strain>
    </source>
</reference>
<name>A0ABN2SAU8_9PSEU</name>
<evidence type="ECO:0000313" key="1">
    <source>
        <dbReference type="EMBL" id="GAA1983484.1"/>
    </source>
</evidence>
<dbReference type="Proteomes" id="UP001501116">
    <property type="component" value="Unassembled WGS sequence"/>
</dbReference>
<keyword evidence="2" id="KW-1185">Reference proteome</keyword>
<gene>
    <name evidence="1" type="ORF">GCM10009754_70820</name>
</gene>